<dbReference type="RefSeq" id="WP_127932199.1">
    <property type="nucleotide sequence ID" value="NZ_SAUN01000001.1"/>
</dbReference>
<dbReference type="GO" id="GO:0003677">
    <property type="term" value="F:DNA binding"/>
    <property type="evidence" value="ECO:0007669"/>
    <property type="project" value="UniProtKB-KW"/>
</dbReference>
<reference evidence="5 6" key="1">
    <citation type="submission" date="2019-01" db="EMBL/GenBank/DDBJ databases">
        <title>Sequencing the genomes of 1000 actinobacteria strains.</title>
        <authorList>
            <person name="Klenk H.-P."/>
        </authorList>
    </citation>
    <scope>NUCLEOTIDE SEQUENCE [LARGE SCALE GENOMIC DNA]</scope>
    <source>
        <strain evidence="5 6">DSM 43925</strain>
    </source>
</reference>
<keyword evidence="2" id="KW-0238">DNA-binding</keyword>
<dbReference type="PANTHER" id="PTHR33204">
    <property type="entry name" value="TRANSCRIPTIONAL REGULATOR, MARR FAMILY"/>
    <property type="match status" value="1"/>
</dbReference>
<dbReference type="PROSITE" id="PS51118">
    <property type="entry name" value="HTH_HXLR"/>
    <property type="match status" value="1"/>
</dbReference>
<dbReference type="AlphaFoldDB" id="A0A438M2L6"/>
<comment type="caution">
    <text evidence="5">The sequence shown here is derived from an EMBL/GenBank/DDBJ whole genome shotgun (WGS) entry which is preliminary data.</text>
</comment>
<organism evidence="5 6">
    <name type="scientific">Nonomuraea polychroma</name>
    <dbReference type="NCBI Taxonomy" id="46176"/>
    <lineage>
        <taxon>Bacteria</taxon>
        <taxon>Bacillati</taxon>
        <taxon>Actinomycetota</taxon>
        <taxon>Actinomycetes</taxon>
        <taxon>Streptosporangiales</taxon>
        <taxon>Streptosporangiaceae</taxon>
        <taxon>Nonomuraea</taxon>
    </lineage>
</organism>
<dbReference type="InterPro" id="IPR002577">
    <property type="entry name" value="HTH_HxlR"/>
</dbReference>
<evidence type="ECO:0000313" key="5">
    <source>
        <dbReference type="EMBL" id="RVX39728.1"/>
    </source>
</evidence>
<dbReference type="SUPFAM" id="SSF46785">
    <property type="entry name" value="Winged helix' DNA-binding domain"/>
    <property type="match status" value="1"/>
</dbReference>
<accession>A0A438M2L6</accession>
<name>A0A438M2L6_9ACTN</name>
<dbReference type="InterPro" id="IPR036390">
    <property type="entry name" value="WH_DNA-bd_sf"/>
</dbReference>
<dbReference type="Proteomes" id="UP000284824">
    <property type="component" value="Unassembled WGS sequence"/>
</dbReference>
<evidence type="ECO:0000256" key="2">
    <source>
        <dbReference type="ARBA" id="ARBA00023125"/>
    </source>
</evidence>
<proteinExistence type="predicted"/>
<evidence type="ECO:0000256" key="3">
    <source>
        <dbReference type="ARBA" id="ARBA00023163"/>
    </source>
</evidence>
<dbReference type="Pfam" id="PF01638">
    <property type="entry name" value="HxlR"/>
    <property type="match status" value="1"/>
</dbReference>
<protein>
    <submittedName>
        <fullName evidence="5">HxlR family transcriptional regulator</fullName>
    </submittedName>
</protein>
<keyword evidence="3" id="KW-0804">Transcription</keyword>
<dbReference type="PANTHER" id="PTHR33204:SF39">
    <property type="entry name" value="TRANSCRIPTIONAL REGULATORY PROTEIN"/>
    <property type="match status" value="1"/>
</dbReference>
<evidence type="ECO:0000259" key="4">
    <source>
        <dbReference type="PROSITE" id="PS51118"/>
    </source>
</evidence>
<dbReference type="EMBL" id="SAUN01000001">
    <property type="protein sequence ID" value="RVX39728.1"/>
    <property type="molecule type" value="Genomic_DNA"/>
</dbReference>
<evidence type="ECO:0000313" key="6">
    <source>
        <dbReference type="Proteomes" id="UP000284824"/>
    </source>
</evidence>
<gene>
    <name evidence="5" type="ORF">EDD27_2092</name>
</gene>
<keyword evidence="6" id="KW-1185">Reference proteome</keyword>
<keyword evidence="1" id="KW-0805">Transcription regulation</keyword>
<feature type="domain" description="HTH hxlR-type" evidence="4">
    <location>
        <begin position="29"/>
        <end position="127"/>
    </location>
</feature>
<evidence type="ECO:0000256" key="1">
    <source>
        <dbReference type="ARBA" id="ARBA00023015"/>
    </source>
</evidence>
<sequence>MHVKGSLDGAGAVQSTPSAALQARDELTCQVRDILNRVGDKWSLSVVNELGHGSRRFNELKRAVPGISQRMLTVTLRVLERDGLVSRSVYPEVPPRVEYTLTPLGSTLLERVWGLIDWVLEHHDDIDEARGRHDAGRAPASGP</sequence>
<dbReference type="InterPro" id="IPR036388">
    <property type="entry name" value="WH-like_DNA-bd_sf"/>
</dbReference>
<dbReference type="OrthoDB" id="370168at2"/>
<dbReference type="Gene3D" id="1.10.10.10">
    <property type="entry name" value="Winged helix-like DNA-binding domain superfamily/Winged helix DNA-binding domain"/>
    <property type="match status" value="1"/>
</dbReference>